<reference evidence="2" key="1">
    <citation type="submission" date="2022-03" db="EMBL/GenBank/DDBJ databases">
        <title>Proposal of a novel genus Dryocolo and two novel species.</title>
        <authorList>
            <person name="Maddock D.W."/>
            <person name="Brady C.L."/>
            <person name="Denman S."/>
            <person name="Arnold D."/>
        </authorList>
    </citation>
    <scope>NUCLEOTIDE SEQUENCE</scope>
    <source>
        <strain evidence="2">H6W4</strain>
    </source>
</reference>
<evidence type="ECO:0000256" key="1">
    <source>
        <dbReference type="SAM" id="SignalP"/>
    </source>
</evidence>
<dbReference type="EMBL" id="JALHAP010000080">
    <property type="protein sequence ID" value="MCT4702997.1"/>
    <property type="molecule type" value="Genomic_DNA"/>
</dbReference>
<dbReference type="RefSeq" id="WP_271123746.1">
    <property type="nucleotide sequence ID" value="NZ_JALHAN010000067.1"/>
</dbReference>
<gene>
    <name evidence="2" type="ORF">MUA00_14530</name>
</gene>
<dbReference type="AlphaFoldDB" id="A0A9X3ANN5"/>
<dbReference type="Proteomes" id="UP001150641">
    <property type="component" value="Unassembled WGS sequence"/>
</dbReference>
<sequence length="130" mass="14277">MFKKSILLLALLLVGCAQPADKTVEAINKISLPATTAQTASQANPAELQALHSANQEIIIRLTAEIKEEKTQDVRTADILDPHSDVHPAFQALTQLEEINQLNDVYLKQRNKNGLALIEEALKPLQNTTT</sequence>
<proteinExistence type="predicted"/>
<dbReference type="PROSITE" id="PS51257">
    <property type="entry name" value="PROKAR_LIPOPROTEIN"/>
    <property type="match status" value="1"/>
</dbReference>
<keyword evidence="1" id="KW-0732">Signal</keyword>
<accession>A0A9X3ANN5</accession>
<keyword evidence="3" id="KW-1185">Reference proteome</keyword>
<evidence type="ECO:0000313" key="3">
    <source>
        <dbReference type="Proteomes" id="UP001150641"/>
    </source>
</evidence>
<protein>
    <recommendedName>
        <fullName evidence="4">Lipoprotein</fullName>
    </recommendedName>
</protein>
<comment type="caution">
    <text evidence="2">The sequence shown here is derived from an EMBL/GenBank/DDBJ whole genome shotgun (WGS) entry which is preliminary data.</text>
</comment>
<feature type="chain" id="PRO_5040737245" description="Lipoprotein" evidence="1">
    <location>
        <begin position="20"/>
        <end position="130"/>
    </location>
</feature>
<evidence type="ECO:0008006" key="4">
    <source>
        <dbReference type="Google" id="ProtNLM"/>
    </source>
</evidence>
<feature type="signal peptide" evidence="1">
    <location>
        <begin position="1"/>
        <end position="19"/>
    </location>
</feature>
<name>A0A9X3ANN5_9ENTR</name>
<evidence type="ECO:0000313" key="2">
    <source>
        <dbReference type="EMBL" id="MCT4702997.1"/>
    </source>
</evidence>
<organism evidence="2 3">
    <name type="scientific">Dryocola boscaweniae</name>
    <dbReference type="NCBI Taxonomy" id="2925397"/>
    <lineage>
        <taxon>Bacteria</taxon>
        <taxon>Pseudomonadati</taxon>
        <taxon>Pseudomonadota</taxon>
        <taxon>Gammaproteobacteria</taxon>
        <taxon>Enterobacterales</taxon>
        <taxon>Enterobacteriaceae</taxon>
        <taxon>Dryocola</taxon>
    </lineage>
</organism>